<evidence type="ECO:0000256" key="3">
    <source>
        <dbReference type="ARBA" id="ARBA00022729"/>
    </source>
</evidence>
<evidence type="ECO:0000259" key="6">
    <source>
        <dbReference type="Pfam" id="PF10342"/>
    </source>
</evidence>
<evidence type="ECO:0000313" key="7">
    <source>
        <dbReference type="EMBL" id="CAK9439439.1"/>
    </source>
</evidence>
<evidence type="ECO:0008006" key="9">
    <source>
        <dbReference type="Google" id="ProtNLM"/>
    </source>
</evidence>
<feature type="domain" description="Yeast cell wall synthesis Kre9/Knh1-like N-terminal" evidence="6">
    <location>
        <begin position="26"/>
        <end position="130"/>
    </location>
</feature>
<sequence>MQLPVIKITFLLAILSKVFADVEITSPEEGDSFSGSGGTANIKVEWKDADDSNSALSLGNVKTYTISLCTGATSNIQCFPATISEQTFTTFSTTLNIPSATAPNGYYFLQFYTLFTNGAITTHYSPRFQLTGMTGPTATWVVTVTGDQPGGATENMNAPSASVDSASFTVPYTLQTGKTRYAPMQMQPGSTVTATSWTRRFPTSAVTYYTTKQKSPVVYSTITPGWSYQASSDVNWASVAPYPTNWYAASERVSKASITATRKKRRWLD</sequence>
<evidence type="ECO:0000256" key="1">
    <source>
        <dbReference type="ARBA" id="ARBA00004010"/>
    </source>
</evidence>
<feature type="domain" description="Yeast cell wall synthesis Kre9/Knh1 C-terminal" evidence="5">
    <location>
        <begin position="164"/>
        <end position="259"/>
    </location>
</feature>
<dbReference type="GeneID" id="92208755"/>
<dbReference type="RefSeq" id="XP_066830497.1">
    <property type="nucleotide sequence ID" value="XM_066973682.1"/>
</dbReference>
<reference evidence="7 8" key="1">
    <citation type="submission" date="2024-03" db="EMBL/GenBank/DDBJ databases">
        <authorList>
            <person name="Brejova B."/>
        </authorList>
    </citation>
    <scope>NUCLEOTIDE SEQUENCE [LARGE SCALE GENOMIC DNA]</scope>
    <source>
        <strain evidence="7 8">CBS 14171</strain>
    </source>
</reference>
<accession>A0ABP0ZQ55</accession>
<comment type="function">
    <text evidence="1">Involved in cell wall beta(1-&gt;6) glucan synthesis.</text>
</comment>
<dbReference type="Pfam" id="PF05390">
    <property type="entry name" value="Kre9_KNH1_C"/>
    <property type="match status" value="1"/>
</dbReference>
<evidence type="ECO:0000313" key="8">
    <source>
        <dbReference type="Proteomes" id="UP001497383"/>
    </source>
</evidence>
<dbReference type="EMBL" id="OZ022408">
    <property type="protein sequence ID" value="CAK9439439.1"/>
    <property type="molecule type" value="Genomic_DNA"/>
</dbReference>
<dbReference type="InterPro" id="IPR045328">
    <property type="entry name" value="Kre9/Knh1"/>
</dbReference>
<evidence type="ECO:0000259" key="5">
    <source>
        <dbReference type="Pfam" id="PF05390"/>
    </source>
</evidence>
<keyword evidence="8" id="KW-1185">Reference proteome</keyword>
<proteinExistence type="inferred from homology"/>
<comment type="similarity">
    <text evidence="2">Belongs to the KRE9/KNH1 family.</text>
</comment>
<protein>
    <recommendedName>
        <fullName evidence="9">Cell wall synthesis protein KRE9</fullName>
    </recommendedName>
</protein>
<name>A0ABP0ZQ55_9ASCO</name>
<evidence type="ECO:0000256" key="4">
    <source>
        <dbReference type="SAM" id="SignalP"/>
    </source>
</evidence>
<dbReference type="InterPro" id="IPR018466">
    <property type="entry name" value="Kre9/Knh1-like_N"/>
</dbReference>
<evidence type="ECO:0000256" key="2">
    <source>
        <dbReference type="ARBA" id="ARBA00006816"/>
    </source>
</evidence>
<feature type="signal peptide" evidence="4">
    <location>
        <begin position="1"/>
        <end position="20"/>
    </location>
</feature>
<dbReference type="PANTHER" id="PTHR28154">
    <property type="entry name" value="CELL WALL SYNTHESIS PROTEIN KNH1-RELATED"/>
    <property type="match status" value="1"/>
</dbReference>
<keyword evidence="3 4" id="KW-0732">Signal</keyword>
<feature type="chain" id="PRO_5046295509" description="Cell wall synthesis protein KRE9" evidence="4">
    <location>
        <begin position="21"/>
        <end position="269"/>
    </location>
</feature>
<dbReference type="Pfam" id="PF10342">
    <property type="entry name" value="Kre9_KNH"/>
    <property type="match status" value="1"/>
</dbReference>
<dbReference type="InterPro" id="IPR008659">
    <property type="entry name" value="Kre9/Knh1_C"/>
</dbReference>
<dbReference type="PANTHER" id="PTHR28154:SF1">
    <property type="entry name" value="CELL WALL SYNTHESIS PROTEIN KNH1-RELATED"/>
    <property type="match status" value="1"/>
</dbReference>
<organism evidence="7 8">
    <name type="scientific">Lodderomyces beijingensis</name>
    <dbReference type="NCBI Taxonomy" id="1775926"/>
    <lineage>
        <taxon>Eukaryota</taxon>
        <taxon>Fungi</taxon>
        <taxon>Dikarya</taxon>
        <taxon>Ascomycota</taxon>
        <taxon>Saccharomycotina</taxon>
        <taxon>Pichiomycetes</taxon>
        <taxon>Debaryomycetaceae</taxon>
        <taxon>Candida/Lodderomyces clade</taxon>
        <taxon>Lodderomyces</taxon>
    </lineage>
</organism>
<dbReference type="Proteomes" id="UP001497383">
    <property type="component" value="Chromosome 4"/>
</dbReference>
<gene>
    <name evidence="7" type="ORF">LODBEIA_P35590</name>
</gene>